<proteinExistence type="predicted"/>
<sequence>MTVEELLKEVELDILRKSGTEDQSSLALQLLTKPKKKDLLSKGNNNPLSNHSEILGSGCSYTIASTSDHFSKITTSNETLLESNGSYMKVTSEGTFQPQTTTGNISITNALIVPLASPVLA</sequence>
<reference evidence="1" key="1">
    <citation type="submission" date="2021-03" db="EMBL/GenBank/DDBJ databases">
        <title>Draft genome sequence of rust myrtle Austropuccinia psidii MF-1, a brazilian biotype.</title>
        <authorList>
            <person name="Quecine M.C."/>
            <person name="Pachon D.M.R."/>
            <person name="Bonatelli M.L."/>
            <person name="Correr F.H."/>
            <person name="Franceschini L.M."/>
            <person name="Leite T.F."/>
            <person name="Margarido G.R.A."/>
            <person name="Almeida C.A."/>
            <person name="Ferrarezi J.A."/>
            <person name="Labate C.A."/>
        </authorList>
    </citation>
    <scope>NUCLEOTIDE SEQUENCE</scope>
    <source>
        <strain evidence="1">MF-1</strain>
    </source>
</reference>
<evidence type="ECO:0000313" key="1">
    <source>
        <dbReference type="EMBL" id="MBW0481191.1"/>
    </source>
</evidence>
<accession>A0A9Q3CEE4</accession>
<keyword evidence="2" id="KW-1185">Reference proteome</keyword>
<dbReference type="AlphaFoldDB" id="A0A9Q3CEE4"/>
<organism evidence="1 2">
    <name type="scientific">Austropuccinia psidii MF-1</name>
    <dbReference type="NCBI Taxonomy" id="1389203"/>
    <lineage>
        <taxon>Eukaryota</taxon>
        <taxon>Fungi</taxon>
        <taxon>Dikarya</taxon>
        <taxon>Basidiomycota</taxon>
        <taxon>Pucciniomycotina</taxon>
        <taxon>Pucciniomycetes</taxon>
        <taxon>Pucciniales</taxon>
        <taxon>Sphaerophragmiaceae</taxon>
        <taxon>Austropuccinia</taxon>
    </lineage>
</organism>
<evidence type="ECO:0000313" key="2">
    <source>
        <dbReference type="Proteomes" id="UP000765509"/>
    </source>
</evidence>
<comment type="caution">
    <text evidence="1">The sequence shown here is derived from an EMBL/GenBank/DDBJ whole genome shotgun (WGS) entry which is preliminary data.</text>
</comment>
<gene>
    <name evidence="1" type="ORF">O181_020906</name>
</gene>
<protein>
    <submittedName>
        <fullName evidence="1">Uncharacterized protein</fullName>
    </submittedName>
</protein>
<name>A0A9Q3CEE4_9BASI</name>
<dbReference type="EMBL" id="AVOT02006282">
    <property type="protein sequence ID" value="MBW0481191.1"/>
    <property type="molecule type" value="Genomic_DNA"/>
</dbReference>
<dbReference type="Proteomes" id="UP000765509">
    <property type="component" value="Unassembled WGS sequence"/>
</dbReference>